<reference evidence="2" key="1">
    <citation type="journal article" date="2020" name="Stud. Mycol.">
        <title>101 Dothideomycetes genomes: a test case for predicting lifestyles and emergence of pathogens.</title>
        <authorList>
            <person name="Haridas S."/>
            <person name="Albert R."/>
            <person name="Binder M."/>
            <person name="Bloem J."/>
            <person name="Labutti K."/>
            <person name="Salamov A."/>
            <person name="Andreopoulos B."/>
            <person name="Baker S."/>
            <person name="Barry K."/>
            <person name="Bills G."/>
            <person name="Bluhm B."/>
            <person name="Cannon C."/>
            <person name="Castanera R."/>
            <person name="Culley D."/>
            <person name="Daum C."/>
            <person name="Ezra D."/>
            <person name="Gonzalez J."/>
            <person name="Henrissat B."/>
            <person name="Kuo A."/>
            <person name="Liang C."/>
            <person name="Lipzen A."/>
            <person name="Lutzoni F."/>
            <person name="Magnuson J."/>
            <person name="Mondo S."/>
            <person name="Nolan M."/>
            <person name="Ohm R."/>
            <person name="Pangilinan J."/>
            <person name="Park H.-J."/>
            <person name="Ramirez L."/>
            <person name="Alfaro M."/>
            <person name="Sun H."/>
            <person name="Tritt A."/>
            <person name="Yoshinaga Y."/>
            <person name="Zwiers L.-H."/>
            <person name="Turgeon B."/>
            <person name="Goodwin S."/>
            <person name="Spatafora J."/>
            <person name="Crous P."/>
            <person name="Grigoriev I."/>
        </authorList>
    </citation>
    <scope>NUCLEOTIDE SEQUENCE</scope>
    <source>
        <strain evidence="2">CBS 207.26</strain>
    </source>
</reference>
<proteinExistence type="predicted"/>
<keyword evidence="1" id="KW-0812">Transmembrane</keyword>
<sequence>MYADDGLTPVASSISGYFKPGTFKGDNGCLKLNWIVCRTFSVFAVVVCWHVWLSQCKISFFFGGMKF</sequence>
<gene>
    <name evidence="2" type="ORF">K469DRAFT_385556</name>
</gene>
<organism evidence="2 3">
    <name type="scientific">Zopfia rhizophila CBS 207.26</name>
    <dbReference type="NCBI Taxonomy" id="1314779"/>
    <lineage>
        <taxon>Eukaryota</taxon>
        <taxon>Fungi</taxon>
        <taxon>Dikarya</taxon>
        <taxon>Ascomycota</taxon>
        <taxon>Pezizomycotina</taxon>
        <taxon>Dothideomycetes</taxon>
        <taxon>Dothideomycetes incertae sedis</taxon>
        <taxon>Zopfiaceae</taxon>
        <taxon>Zopfia</taxon>
    </lineage>
</organism>
<feature type="transmembrane region" description="Helical" evidence="1">
    <location>
        <begin position="32"/>
        <end position="52"/>
    </location>
</feature>
<dbReference type="EMBL" id="ML994618">
    <property type="protein sequence ID" value="KAF2190462.1"/>
    <property type="molecule type" value="Genomic_DNA"/>
</dbReference>
<accession>A0A6A6EHY1</accession>
<keyword evidence="3" id="KW-1185">Reference proteome</keyword>
<evidence type="ECO:0000313" key="3">
    <source>
        <dbReference type="Proteomes" id="UP000800200"/>
    </source>
</evidence>
<keyword evidence="1" id="KW-0472">Membrane</keyword>
<name>A0A6A6EHY1_9PEZI</name>
<keyword evidence="1" id="KW-1133">Transmembrane helix</keyword>
<evidence type="ECO:0000256" key="1">
    <source>
        <dbReference type="SAM" id="Phobius"/>
    </source>
</evidence>
<protein>
    <submittedName>
        <fullName evidence="2">Uncharacterized protein</fullName>
    </submittedName>
</protein>
<evidence type="ECO:0000313" key="2">
    <source>
        <dbReference type="EMBL" id="KAF2190462.1"/>
    </source>
</evidence>
<dbReference type="Proteomes" id="UP000800200">
    <property type="component" value="Unassembled WGS sequence"/>
</dbReference>
<dbReference type="AlphaFoldDB" id="A0A6A6EHY1"/>